<feature type="domain" description="Ig-like" evidence="4">
    <location>
        <begin position="55"/>
        <end position="148"/>
    </location>
</feature>
<dbReference type="InterPro" id="IPR050958">
    <property type="entry name" value="Cell_Adh-Cytoskel_Orgn"/>
</dbReference>
<dbReference type="SUPFAM" id="SSF48726">
    <property type="entry name" value="Immunoglobulin"/>
    <property type="match status" value="2"/>
</dbReference>
<dbReference type="RefSeq" id="XP_026098495.1">
    <property type="nucleotide sequence ID" value="XM_026242710.1"/>
</dbReference>
<dbReference type="GeneID" id="113069558"/>
<feature type="chain" id="PRO_5028056651" evidence="3">
    <location>
        <begin position="24"/>
        <end position="250"/>
    </location>
</feature>
<reference evidence="6" key="1">
    <citation type="submission" date="2025-08" db="UniProtKB">
        <authorList>
            <consortium name="RefSeq"/>
        </authorList>
    </citation>
    <scope>IDENTIFICATION</scope>
    <source>
        <strain evidence="6">Wakin</strain>
        <tissue evidence="6">Muscle</tissue>
    </source>
</reference>
<keyword evidence="2" id="KW-1015">Disulfide bond</keyword>
<dbReference type="InterPro" id="IPR013783">
    <property type="entry name" value="Ig-like_fold"/>
</dbReference>
<dbReference type="SMART" id="SM00408">
    <property type="entry name" value="IGc2"/>
    <property type="match status" value="2"/>
</dbReference>
<gene>
    <name evidence="6" type="primary">LOC113069558</name>
</gene>
<feature type="signal peptide" evidence="3">
    <location>
        <begin position="1"/>
        <end position="23"/>
    </location>
</feature>
<keyword evidence="5" id="KW-1185">Reference proteome</keyword>
<evidence type="ECO:0000313" key="5">
    <source>
        <dbReference type="Proteomes" id="UP000515129"/>
    </source>
</evidence>
<dbReference type="InterPro" id="IPR007110">
    <property type="entry name" value="Ig-like_dom"/>
</dbReference>
<feature type="domain" description="Ig-like" evidence="4">
    <location>
        <begin position="172"/>
        <end position="242"/>
    </location>
</feature>
<evidence type="ECO:0000256" key="2">
    <source>
        <dbReference type="ARBA" id="ARBA00023157"/>
    </source>
</evidence>
<dbReference type="OrthoDB" id="9936425at2759"/>
<dbReference type="Pfam" id="PF07679">
    <property type="entry name" value="I-set"/>
    <property type="match status" value="1"/>
</dbReference>
<accession>A0A6P6MP87</accession>
<dbReference type="AlphaFoldDB" id="A0A6P6MP87"/>
<dbReference type="GO" id="GO:0007156">
    <property type="term" value="P:homophilic cell adhesion via plasma membrane adhesion molecules"/>
    <property type="evidence" value="ECO:0007669"/>
    <property type="project" value="TreeGrafter"/>
</dbReference>
<sequence>MSCHSVVLILPCVLSLLVIGYSGFDPAWTVYSFGLPLNKYLTCTWISPCFLYHQPEALDPIISASKTVLKQGETLNIKCTVHVVELVYFLWDFPNKDAGGVEILTDIPSSMSMQSSLSITKVSLAGSGQYVCWVHEGVLNQKASASINITVLEKGFVALSSDLDRSVSAQLGENVELKVEIQAYPKPTVHWTKDSTAITGHNTIQENETRFVSTLTLVRIRLEQMGLYTVSVQNDDDFKDLTFEVKVETV</sequence>
<dbReference type="PANTHER" id="PTHR45080:SF8">
    <property type="entry name" value="IG-LIKE DOMAIN-CONTAINING PROTEIN"/>
    <property type="match status" value="1"/>
</dbReference>
<evidence type="ECO:0000259" key="4">
    <source>
        <dbReference type="PROSITE" id="PS50835"/>
    </source>
</evidence>
<dbReference type="InterPro" id="IPR003599">
    <property type="entry name" value="Ig_sub"/>
</dbReference>
<evidence type="ECO:0000256" key="1">
    <source>
        <dbReference type="ARBA" id="ARBA00022729"/>
    </source>
</evidence>
<dbReference type="Proteomes" id="UP000515129">
    <property type="component" value="Unplaced"/>
</dbReference>
<keyword evidence="1 3" id="KW-0732">Signal</keyword>
<dbReference type="Gene3D" id="2.60.40.10">
    <property type="entry name" value="Immunoglobulins"/>
    <property type="match status" value="2"/>
</dbReference>
<dbReference type="InterPro" id="IPR003598">
    <property type="entry name" value="Ig_sub2"/>
</dbReference>
<dbReference type="PROSITE" id="PS50835">
    <property type="entry name" value="IG_LIKE"/>
    <property type="match status" value="2"/>
</dbReference>
<evidence type="ECO:0000313" key="6">
    <source>
        <dbReference type="RefSeq" id="XP_026098495.1"/>
    </source>
</evidence>
<dbReference type="PANTHER" id="PTHR45080">
    <property type="entry name" value="CONTACTIN 5"/>
    <property type="match status" value="1"/>
</dbReference>
<name>A0A6P6MP87_CARAU</name>
<evidence type="ECO:0000256" key="3">
    <source>
        <dbReference type="SAM" id="SignalP"/>
    </source>
</evidence>
<organism evidence="5 6">
    <name type="scientific">Carassius auratus</name>
    <name type="common">Goldfish</name>
    <dbReference type="NCBI Taxonomy" id="7957"/>
    <lineage>
        <taxon>Eukaryota</taxon>
        <taxon>Metazoa</taxon>
        <taxon>Chordata</taxon>
        <taxon>Craniata</taxon>
        <taxon>Vertebrata</taxon>
        <taxon>Euteleostomi</taxon>
        <taxon>Actinopterygii</taxon>
        <taxon>Neopterygii</taxon>
        <taxon>Teleostei</taxon>
        <taxon>Ostariophysi</taxon>
        <taxon>Cypriniformes</taxon>
        <taxon>Cyprinidae</taxon>
        <taxon>Cyprininae</taxon>
        <taxon>Carassius</taxon>
    </lineage>
</organism>
<dbReference type="InterPro" id="IPR036179">
    <property type="entry name" value="Ig-like_dom_sf"/>
</dbReference>
<dbReference type="GO" id="GO:0005886">
    <property type="term" value="C:plasma membrane"/>
    <property type="evidence" value="ECO:0007669"/>
    <property type="project" value="TreeGrafter"/>
</dbReference>
<dbReference type="SMART" id="SM00409">
    <property type="entry name" value="IG"/>
    <property type="match status" value="2"/>
</dbReference>
<dbReference type="InterPro" id="IPR013098">
    <property type="entry name" value="Ig_I-set"/>
</dbReference>
<dbReference type="KEGG" id="caua:113069558"/>
<protein>
    <submittedName>
        <fullName evidence="6">Platelet-derived growth factor receptor beta-like</fullName>
    </submittedName>
</protein>
<dbReference type="Pfam" id="PF13895">
    <property type="entry name" value="Ig_2"/>
    <property type="match status" value="1"/>
</dbReference>
<proteinExistence type="predicted"/>